<dbReference type="Proteomes" id="UP000277437">
    <property type="component" value="Chromosome"/>
</dbReference>
<comment type="similarity">
    <text evidence="5">Belongs to the SctB/SipC family.</text>
</comment>
<dbReference type="EMBL" id="LR134334">
    <property type="protein sequence ID" value="VEF72691.1"/>
    <property type="molecule type" value="Genomic_DNA"/>
</dbReference>
<keyword evidence="4" id="KW-0843">Virulence</keyword>
<evidence type="ECO:0000256" key="4">
    <source>
        <dbReference type="ARBA" id="ARBA00023026"/>
    </source>
</evidence>
<comment type="subcellular location">
    <subcellularLocation>
        <location evidence="1">Host membrane</location>
        <topology evidence="1">Single-pass membrane protein</topology>
    </subcellularLocation>
    <subcellularLocation>
        <location evidence="2">Secreted</location>
    </subcellularLocation>
</comment>
<evidence type="ECO:0000313" key="6">
    <source>
        <dbReference type="EMBL" id="VEF72691.1"/>
    </source>
</evidence>
<dbReference type="InterPro" id="IPR005427">
    <property type="entry name" value="BipC/SctB"/>
</dbReference>
<dbReference type="RefSeq" id="WP_124324719.1">
    <property type="nucleotide sequence ID" value="NZ_CP118137.1"/>
</dbReference>
<evidence type="ECO:0000313" key="7">
    <source>
        <dbReference type="Proteomes" id="UP000277437"/>
    </source>
</evidence>
<sequence>MDLSINSRSTAIINSQVAEVAGKVIVDHKQPLSLSSVAGRLDAQVLMSRAKQTIEAMTPQQLNQHLDTSGFSESESQAMMGLFLAAVIQQEKAESGDAEKAVKDLLSFDPGAWEKHIGVLVAAIVAVNIARKSSAEMSGKFTQMAYEAAIAQGVAIMAGGEAAMWAAVSGAVVAATMSIAGAALSVRGQSQKHTDIKTNQTKAAKLDVDVEQMQVKLNTKPAVMTASGPKQVTGTNVKGETVTVELQSGSGKLDASERTTLEANIREAVKEAKEARMKSALQAKTYERNLTLGGAISSMAMITSSGLSSILRLQEYAQRQNEVLHQSEQNLNKAVSDVANQSVSEDTALVSKMLDAIQQMVDSRGSTMNSIASARA</sequence>
<dbReference type="AlphaFoldDB" id="A0AAX3FPT3"/>
<evidence type="ECO:0000256" key="2">
    <source>
        <dbReference type="ARBA" id="ARBA00004613"/>
    </source>
</evidence>
<dbReference type="GO" id="GO:0033644">
    <property type="term" value="C:host cell membrane"/>
    <property type="evidence" value="ECO:0007669"/>
    <property type="project" value="UniProtKB-SubCell"/>
</dbReference>
<dbReference type="GO" id="GO:0005576">
    <property type="term" value="C:extracellular region"/>
    <property type="evidence" value="ECO:0007669"/>
    <property type="project" value="UniProtKB-SubCell"/>
</dbReference>
<evidence type="ECO:0000256" key="1">
    <source>
        <dbReference type="ARBA" id="ARBA00004379"/>
    </source>
</evidence>
<gene>
    <name evidence="6" type="primary">sipC</name>
    <name evidence="6" type="ORF">NCTC7357_00927</name>
</gene>
<proteinExistence type="inferred from homology"/>
<organism evidence="6 7">
    <name type="scientific">Pseudomonas chlororaphis</name>
    <dbReference type="NCBI Taxonomy" id="587753"/>
    <lineage>
        <taxon>Bacteria</taxon>
        <taxon>Pseudomonadati</taxon>
        <taxon>Pseudomonadota</taxon>
        <taxon>Gammaproteobacteria</taxon>
        <taxon>Pseudomonadales</taxon>
        <taxon>Pseudomonadaceae</taxon>
        <taxon>Pseudomonas</taxon>
    </lineage>
</organism>
<dbReference type="PRINTS" id="PR01608">
    <property type="entry name" value="BACINVASINC"/>
</dbReference>
<dbReference type="Pfam" id="PF09599">
    <property type="entry name" value="IpaC_SipC"/>
    <property type="match status" value="1"/>
</dbReference>
<accession>A0AAX3FPT3</accession>
<keyword evidence="3" id="KW-0964">Secreted</keyword>
<name>A0AAX3FPT3_9PSED</name>
<evidence type="ECO:0000256" key="3">
    <source>
        <dbReference type="ARBA" id="ARBA00022525"/>
    </source>
</evidence>
<evidence type="ECO:0000256" key="5">
    <source>
        <dbReference type="ARBA" id="ARBA00035650"/>
    </source>
</evidence>
<protein>
    <submittedName>
        <fullName evidence="6">Invasin</fullName>
    </submittedName>
</protein>
<reference evidence="6 7" key="1">
    <citation type="submission" date="2018-12" db="EMBL/GenBank/DDBJ databases">
        <authorList>
            <consortium name="Pathogen Informatics"/>
        </authorList>
    </citation>
    <scope>NUCLEOTIDE SEQUENCE [LARGE SCALE GENOMIC DNA]</scope>
    <source>
        <strain evidence="6 7">NCTC7357</strain>
    </source>
</reference>